<proteinExistence type="predicted"/>
<evidence type="ECO:0000256" key="1">
    <source>
        <dbReference type="SAM" id="Phobius"/>
    </source>
</evidence>
<organism evidence="2 3">
    <name type="scientific">Streptomyces angustmyceticus</name>
    <dbReference type="NCBI Taxonomy" id="285578"/>
    <lineage>
        <taxon>Bacteria</taxon>
        <taxon>Bacillati</taxon>
        <taxon>Actinomycetota</taxon>
        <taxon>Actinomycetes</taxon>
        <taxon>Kitasatosporales</taxon>
        <taxon>Streptomycetaceae</taxon>
        <taxon>Streptomyces</taxon>
    </lineage>
</organism>
<reference evidence="2 3" key="1">
    <citation type="submission" date="2019-10" db="EMBL/GenBank/DDBJ databases">
        <title>Whole genome shotgun sequence of Streptomyces angustmyceticus NBRC 3934.</title>
        <authorList>
            <person name="Hosoyama A."/>
            <person name="Ichikawa N."/>
            <person name="Kimura A."/>
            <person name="Kitahashi Y."/>
            <person name="Komaki H."/>
            <person name="Uohara A."/>
        </authorList>
    </citation>
    <scope>NUCLEOTIDE SEQUENCE [LARGE SCALE GENOMIC DNA]</scope>
    <source>
        <strain evidence="2 3">NBRC 3934</strain>
    </source>
</reference>
<feature type="transmembrane region" description="Helical" evidence="1">
    <location>
        <begin position="6"/>
        <end position="39"/>
    </location>
</feature>
<accession>A0A5J4LBY8</accession>
<dbReference type="AlphaFoldDB" id="A0A5J4LBY8"/>
<dbReference type="Proteomes" id="UP000325598">
    <property type="component" value="Unassembled WGS sequence"/>
</dbReference>
<keyword evidence="3" id="KW-1185">Reference proteome</keyword>
<evidence type="ECO:0000313" key="3">
    <source>
        <dbReference type="Proteomes" id="UP000325598"/>
    </source>
</evidence>
<keyword evidence="1" id="KW-0472">Membrane</keyword>
<dbReference type="EMBL" id="BLAG01000004">
    <property type="protein sequence ID" value="GES27635.1"/>
    <property type="molecule type" value="Genomic_DNA"/>
</dbReference>
<keyword evidence="1" id="KW-0812">Transmembrane</keyword>
<protein>
    <submittedName>
        <fullName evidence="2">Uncharacterized protein</fullName>
    </submittedName>
</protein>
<comment type="caution">
    <text evidence="2">The sequence shown here is derived from an EMBL/GenBank/DDBJ whole genome shotgun (WGS) entry which is preliminary data.</text>
</comment>
<sequence>MLVAPVVVVVAPVVVAPVVLVEPVVVVVAPVVVAPVVTLPMPPPMRPRTQFGGNFTSRPVLRLTKTDRQRTSGTCLDTCAFDFADDADDASAPTALIAPSVPVSVTARTDAPMTCGMRLRMFCMMPPLQGPWVHLSVKARP</sequence>
<evidence type="ECO:0000313" key="2">
    <source>
        <dbReference type="EMBL" id="GES27635.1"/>
    </source>
</evidence>
<gene>
    <name evidence="2" type="ORF">San01_01210</name>
</gene>
<name>A0A5J4LBY8_9ACTN</name>
<keyword evidence="1" id="KW-1133">Transmembrane helix</keyword>